<dbReference type="FunFam" id="3.50.50.60:FF:000403">
    <property type="entry name" value="Flavin-containing monooxygenase"/>
    <property type="match status" value="1"/>
</dbReference>
<keyword evidence="4" id="KW-0521">NADP</keyword>
<dbReference type="PANTHER" id="PTHR23023">
    <property type="entry name" value="DIMETHYLANILINE MONOOXYGENASE"/>
    <property type="match status" value="1"/>
</dbReference>
<evidence type="ECO:0000256" key="4">
    <source>
        <dbReference type="ARBA" id="ARBA00022857"/>
    </source>
</evidence>
<dbReference type="InterPro" id="IPR000960">
    <property type="entry name" value="Flavin_mOase"/>
</dbReference>
<evidence type="ECO:0000256" key="7">
    <source>
        <dbReference type="SAM" id="Phobius"/>
    </source>
</evidence>
<keyword evidence="5 6" id="KW-0560">Oxidoreductase</keyword>
<dbReference type="InterPro" id="IPR036188">
    <property type="entry name" value="FAD/NAD-bd_sf"/>
</dbReference>
<evidence type="ECO:0000256" key="6">
    <source>
        <dbReference type="RuleBase" id="RU361177"/>
    </source>
</evidence>
<dbReference type="Pfam" id="PF00743">
    <property type="entry name" value="FMO-like"/>
    <property type="match status" value="1"/>
</dbReference>
<dbReference type="EMBL" id="JBAMMX010000006">
    <property type="protein sequence ID" value="KAK6939068.1"/>
    <property type="molecule type" value="Genomic_DNA"/>
</dbReference>
<protein>
    <recommendedName>
        <fullName evidence="6">Flavin-containing monooxygenase</fullName>
        <ecNumber evidence="6">1.-.-.-</ecNumber>
    </recommendedName>
</protein>
<keyword evidence="3 6" id="KW-0274">FAD</keyword>
<accession>A0AAN8VQ12</accession>
<feature type="transmembrane region" description="Helical" evidence="7">
    <location>
        <begin position="272"/>
        <end position="292"/>
    </location>
</feature>
<evidence type="ECO:0000256" key="5">
    <source>
        <dbReference type="ARBA" id="ARBA00023002"/>
    </source>
</evidence>
<comment type="caution">
    <text evidence="8">The sequence shown here is derived from an EMBL/GenBank/DDBJ whole genome shotgun (WGS) entry which is preliminary data.</text>
</comment>
<dbReference type="InterPro" id="IPR020946">
    <property type="entry name" value="Flavin_mOase-like"/>
</dbReference>
<dbReference type="SUPFAM" id="SSF51905">
    <property type="entry name" value="FAD/NAD(P)-binding domain"/>
    <property type="match status" value="2"/>
</dbReference>
<dbReference type="PROSITE" id="PS51257">
    <property type="entry name" value="PROKAR_LIPOPROTEIN"/>
    <property type="match status" value="1"/>
</dbReference>
<evidence type="ECO:0000256" key="1">
    <source>
        <dbReference type="ARBA" id="ARBA00009183"/>
    </source>
</evidence>
<dbReference type="GO" id="GO:0050661">
    <property type="term" value="F:NADP binding"/>
    <property type="evidence" value="ECO:0007669"/>
    <property type="project" value="InterPro"/>
</dbReference>
<keyword evidence="6 8" id="KW-0503">Monooxygenase</keyword>
<proteinExistence type="inferred from homology"/>
<dbReference type="GO" id="GO:0004499">
    <property type="term" value="F:N,N-dimethylaniline monooxygenase activity"/>
    <property type="evidence" value="ECO:0007669"/>
    <property type="project" value="InterPro"/>
</dbReference>
<dbReference type="AlphaFoldDB" id="A0AAN8VQ12"/>
<dbReference type="InterPro" id="IPR050346">
    <property type="entry name" value="FMO-like"/>
</dbReference>
<keyword evidence="7" id="KW-0472">Membrane</keyword>
<gene>
    <name evidence="8" type="ORF">RJ641_032576</name>
</gene>
<dbReference type="FunFam" id="3.50.50.60:FF:000169">
    <property type="entry name" value="Flavin-containing monooxygenase"/>
    <property type="match status" value="1"/>
</dbReference>
<keyword evidence="7" id="KW-0812">Transmembrane</keyword>
<keyword evidence="9" id="KW-1185">Reference proteome</keyword>
<comment type="similarity">
    <text evidence="1 6">Belongs to the FMO family.</text>
</comment>
<comment type="cofactor">
    <cofactor evidence="6">
        <name>FAD</name>
        <dbReference type="ChEBI" id="CHEBI:57692"/>
    </cofactor>
</comment>
<name>A0AAN8VQ12_9MAGN</name>
<organism evidence="8 9">
    <name type="scientific">Dillenia turbinata</name>
    <dbReference type="NCBI Taxonomy" id="194707"/>
    <lineage>
        <taxon>Eukaryota</taxon>
        <taxon>Viridiplantae</taxon>
        <taxon>Streptophyta</taxon>
        <taxon>Embryophyta</taxon>
        <taxon>Tracheophyta</taxon>
        <taxon>Spermatophyta</taxon>
        <taxon>Magnoliopsida</taxon>
        <taxon>eudicotyledons</taxon>
        <taxon>Gunneridae</taxon>
        <taxon>Pentapetalae</taxon>
        <taxon>Dilleniales</taxon>
        <taxon>Dilleniaceae</taxon>
        <taxon>Dillenia</taxon>
    </lineage>
</organism>
<dbReference type="GO" id="GO:0050660">
    <property type="term" value="F:flavin adenine dinucleotide binding"/>
    <property type="evidence" value="ECO:0007669"/>
    <property type="project" value="InterPro"/>
</dbReference>
<dbReference type="Proteomes" id="UP001370490">
    <property type="component" value="Unassembled WGS sequence"/>
</dbReference>
<evidence type="ECO:0000313" key="8">
    <source>
        <dbReference type="EMBL" id="KAK6939068.1"/>
    </source>
</evidence>
<dbReference type="EC" id="1.-.-.-" evidence="6"/>
<dbReference type="Gene3D" id="3.50.50.60">
    <property type="entry name" value="FAD/NAD(P)-binding domain"/>
    <property type="match status" value="2"/>
</dbReference>
<evidence type="ECO:0000256" key="2">
    <source>
        <dbReference type="ARBA" id="ARBA00022630"/>
    </source>
</evidence>
<reference evidence="8 9" key="1">
    <citation type="submission" date="2023-12" db="EMBL/GenBank/DDBJ databases">
        <title>A high-quality genome assembly for Dillenia turbinata (Dilleniales).</title>
        <authorList>
            <person name="Chanderbali A."/>
        </authorList>
    </citation>
    <scope>NUCLEOTIDE SEQUENCE [LARGE SCALE GENOMIC DNA]</scope>
    <source>
        <strain evidence="8">LSX21</strain>
        <tissue evidence="8">Leaf</tissue>
    </source>
</reference>
<keyword evidence="2 6" id="KW-0285">Flavoprotein</keyword>
<dbReference type="PIRSF" id="PIRSF000332">
    <property type="entry name" value="FMO"/>
    <property type="match status" value="1"/>
</dbReference>
<keyword evidence="7" id="KW-1133">Transmembrane helix</keyword>
<sequence>MEEKKIAIIGAGVSGLLACKYALEKGFNPIVFEARNEVGGVWTETIESTKLQTPKCYYQFSDHPWPDSVKETFPDHKQVMNYLKSYALHFNLFPYIKFNTRIMSIDYLTPSDQDLGSWDRWGGTGKPFSSSGRWIITLQSSLNPTAENEVYQVDFVILCIGKFSDLPNMPDFPLNGGPEVFDGEVLHSMEYAAMADAQAAEIIKDKRVAVVGFQKSAVDLAAEIAKKNGAKHPCTLLFRTVHWTVPETFLTANFRNLNRFSELMIHKPGEGFFLWLLALLLSPLLWIFSKFVEVYLRWTYPLKKFNMVPEHGFFNQISSCMFTVLPASFYDRVKEGSLILKKSKAFRFCRSGLIIDEEQAPVETDMVIFATGYKSDQKLMNIFTSTFFQKCIVDSTAPFYRECIHPRIPQLAILGYSESPAILYTTEMRCKWLAQFLEGNFKLPTIKEMEEDVIKWEKCSRSYAGKGYKRACVSVLLQIYCNDQICKDMGCNPRRKKWFLAELFAPYEPKDYAKMTKLNCIQSFEI</sequence>
<evidence type="ECO:0000256" key="3">
    <source>
        <dbReference type="ARBA" id="ARBA00022827"/>
    </source>
</evidence>
<evidence type="ECO:0000313" key="9">
    <source>
        <dbReference type="Proteomes" id="UP001370490"/>
    </source>
</evidence>